<dbReference type="EMBL" id="CBTK010000112">
    <property type="protein sequence ID" value="CDH44894.1"/>
    <property type="molecule type" value="Genomic_DNA"/>
</dbReference>
<reference evidence="2 3" key="1">
    <citation type="journal article" date="2014" name="ISME J.">
        <title>Candidatus Competibacter-lineage genomes retrieved from metagenomes reveal functional metabolic diversity.</title>
        <authorList>
            <person name="McIlroy S.J."/>
            <person name="Albertsen M."/>
            <person name="Andresen E.K."/>
            <person name="Saunders A.M."/>
            <person name="Kristiansen R."/>
            <person name="Stokholm-Bjerregaard M."/>
            <person name="Nielsen K.L."/>
            <person name="Nielsen P.H."/>
        </authorList>
    </citation>
    <scope>NUCLEOTIDE SEQUENCE [LARGE SCALE GENOMIC DNA]</scope>
    <source>
        <strain evidence="2 3">Run_B_J11</strain>
    </source>
</reference>
<organism evidence="2 3">
    <name type="scientific">Candidatus Contendobacter odensis Run_B_J11</name>
    <dbReference type="NCBI Taxonomy" id="1400861"/>
    <lineage>
        <taxon>Bacteria</taxon>
        <taxon>Pseudomonadati</taxon>
        <taxon>Pseudomonadota</taxon>
        <taxon>Gammaproteobacteria</taxon>
        <taxon>Candidatus Competibacteraceae</taxon>
        <taxon>Candidatus Contendibacter</taxon>
    </lineage>
</organism>
<accession>A0A7U7J354</accession>
<evidence type="ECO:0000313" key="2">
    <source>
        <dbReference type="EMBL" id="CDH44894.1"/>
    </source>
</evidence>
<evidence type="ECO:0000313" key="3">
    <source>
        <dbReference type="Proteomes" id="UP000019184"/>
    </source>
</evidence>
<dbReference type="InterPro" id="IPR036779">
    <property type="entry name" value="LysM_dom_sf"/>
</dbReference>
<dbReference type="OrthoDB" id="2080452at2"/>
<feature type="domain" description="Peptidoglycan binding-like" evidence="1">
    <location>
        <begin position="168"/>
        <end position="217"/>
    </location>
</feature>
<proteinExistence type="predicted"/>
<comment type="caution">
    <text evidence="2">The sequence shown here is derived from an EMBL/GenBank/DDBJ whole genome shotgun (WGS) entry which is preliminary data.</text>
</comment>
<dbReference type="InterPro" id="IPR018392">
    <property type="entry name" value="LysM"/>
</dbReference>
<dbReference type="InterPro" id="IPR036365">
    <property type="entry name" value="PGBD-like_sf"/>
</dbReference>
<dbReference type="RefSeq" id="WP_051497602.1">
    <property type="nucleotide sequence ID" value="NZ_CBTK010000112.1"/>
</dbReference>
<evidence type="ECO:0000259" key="1">
    <source>
        <dbReference type="Pfam" id="PF01471"/>
    </source>
</evidence>
<dbReference type="Gene3D" id="3.10.350.10">
    <property type="entry name" value="LysM domain"/>
    <property type="match status" value="1"/>
</dbReference>
<dbReference type="AlphaFoldDB" id="A0A7U7J354"/>
<dbReference type="CDD" id="cd00118">
    <property type="entry name" value="LysM"/>
    <property type="match status" value="1"/>
</dbReference>
<name>A0A7U7J354_9GAMM</name>
<keyword evidence="3" id="KW-1185">Reference proteome</keyword>
<dbReference type="Gene3D" id="1.10.101.10">
    <property type="entry name" value="PGBD-like superfamily/PGBD"/>
    <property type="match status" value="1"/>
</dbReference>
<sequence>MSDNQKDYLNDDKVGQGKHVVQYGECLDSISLKYGFFWETLWNHGENSDLRSVRKDPFVLLKGDKVCIPDLRPKQENRPVDAHHRFIRKGMPSRLKVQLLEEDIPLADERYTLDVEGSVLISGVTDANGWLDERIKPNARHAILRLESGAEYRLDLGGLDPVTTLSGLQARLHNLGFECSAEKGKLGPLTEGAIRAFQGKHGLETSGDPDEQMLSKLIEIHGC</sequence>
<dbReference type="Proteomes" id="UP000019184">
    <property type="component" value="Unassembled WGS sequence"/>
</dbReference>
<protein>
    <recommendedName>
        <fullName evidence="1">Peptidoglycan binding-like domain-containing protein</fullName>
    </recommendedName>
</protein>
<dbReference type="Pfam" id="PF01471">
    <property type="entry name" value="PG_binding_1"/>
    <property type="match status" value="1"/>
</dbReference>
<dbReference type="InterPro" id="IPR036366">
    <property type="entry name" value="PGBDSf"/>
</dbReference>
<dbReference type="SUPFAM" id="SSF47090">
    <property type="entry name" value="PGBD-like"/>
    <property type="match status" value="1"/>
</dbReference>
<gene>
    <name evidence="2" type="ORF">BN874_20014</name>
</gene>
<dbReference type="InterPro" id="IPR002477">
    <property type="entry name" value="Peptidoglycan-bd-like"/>
</dbReference>